<dbReference type="GO" id="GO:0018773">
    <property type="term" value="F:acetylpyruvate hydrolase activity"/>
    <property type="evidence" value="ECO:0007669"/>
    <property type="project" value="TreeGrafter"/>
</dbReference>
<dbReference type="InterPro" id="IPR010573">
    <property type="entry name" value="MFS_Str1/Tri12-like"/>
</dbReference>
<evidence type="ECO:0008006" key="10">
    <source>
        <dbReference type="Google" id="ProtNLM"/>
    </source>
</evidence>
<evidence type="ECO:0000256" key="5">
    <source>
        <dbReference type="SAM" id="Phobius"/>
    </source>
</evidence>
<dbReference type="Gene3D" id="3.90.850.10">
    <property type="entry name" value="Fumarylacetoacetase-like, C-terminal domain"/>
    <property type="match status" value="1"/>
</dbReference>
<keyword evidence="3" id="KW-0479">Metal-binding</keyword>
<evidence type="ECO:0000256" key="4">
    <source>
        <dbReference type="SAM" id="MobiDB-lite"/>
    </source>
</evidence>
<evidence type="ECO:0000256" key="2">
    <source>
        <dbReference type="ARBA" id="ARBA00022448"/>
    </source>
</evidence>
<keyword evidence="5" id="KW-0812">Transmembrane</keyword>
<dbReference type="Gene3D" id="1.20.1250.20">
    <property type="entry name" value="MFS general substrate transporter like domains"/>
    <property type="match status" value="1"/>
</dbReference>
<name>A0A0D2FZD8_9EURO</name>
<evidence type="ECO:0000313" key="8">
    <source>
        <dbReference type="EMBL" id="KIX07652.1"/>
    </source>
</evidence>
<dbReference type="SUPFAM" id="SSF103473">
    <property type="entry name" value="MFS general substrate transporter"/>
    <property type="match status" value="1"/>
</dbReference>
<dbReference type="SUPFAM" id="SSF53474">
    <property type="entry name" value="alpha/beta-Hydrolases"/>
    <property type="match status" value="1"/>
</dbReference>
<proteinExistence type="inferred from homology"/>
<dbReference type="Gene3D" id="3.40.50.1820">
    <property type="entry name" value="alpha/beta hydrolase"/>
    <property type="match status" value="1"/>
</dbReference>
<keyword evidence="5" id="KW-0472">Membrane</keyword>
<feature type="domain" description="Fumarylacetoacetase-like C-terminal" evidence="7">
    <location>
        <begin position="471"/>
        <end position="664"/>
    </location>
</feature>
<accession>A0A0D2FZD8</accession>
<dbReference type="AlphaFoldDB" id="A0A0D2FZD8"/>
<feature type="transmembrane region" description="Helical" evidence="5">
    <location>
        <begin position="167"/>
        <end position="186"/>
    </location>
</feature>
<evidence type="ECO:0000256" key="1">
    <source>
        <dbReference type="ARBA" id="ARBA00010211"/>
    </source>
</evidence>
<evidence type="ECO:0000256" key="3">
    <source>
        <dbReference type="ARBA" id="ARBA00022723"/>
    </source>
</evidence>
<dbReference type="InterPro" id="IPR011234">
    <property type="entry name" value="Fumarylacetoacetase-like_C"/>
</dbReference>
<dbReference type="STRING" id="1442369.A0A0D2FZD8"/>
<keyword evidence="5" id="KW-1133">Transmembrane helix</keyword>
<keyword evidence="9" id="KW-1185">Reference proteome</keyword>
<evidence type="ECO:0000313" key="9">
    <source>
        <dbReference type="Proteomes" id="UP000053617"/>
    </source>
</evidence>
<dbReference type="VEuPathDB" id="FungiDB:Z518_02305"/>
<feature type="domain" description="AB hydrolase-1" evidence="6">
    <location>
        <begin position="720"/>
        <end position="948"/>
    </location>
</feature>
<protein>
    <recommendedName>
        <fullName evidence="10">Fumarylacetoacetate hydrolase</fullName>
    </recommendedName>
</protein>
<dbReference type="InterPro" id="IPR036663">
    <property type="entry name" value="Fumarylacetoacetase_C_sf"/>
</dbReference>
<evidence type="ECO:0000259" key="7">
    <source>
        <dbReference type="Pfam" id="PF01557"/>
    </source>
</evidence>
<dbReference type="Pfam" id="PF06609">
    <property type="entry name" value="TRI12"/>
    <property type="match status" value="1"/>
</dbReference>
<feature type="region of interest" description="Disordered" evidence="4">
    <location>
        <begin position="1"/>
        <end position="45"/>
    </location>
</feature>
<dbReference type="GO" id="GO:0022857">
    <property type="term" value="F:transmembrane transporter activity"/>
    <property type="evidence" value="ECO:0007669"/>
    <property type="project" value="InterPro"/>
</dbReference>
<dbReference type="PRINTS" id="PR00111">
    <property type="entry name" value="ABHYDROLASE"/>
</dbReference>
<dbReference type="SUPFAM" id="SSF56529">
    <property type="entry name" value="FAH"/>
    <property type="match status" value="1"/>
</dbReference>
<dbReference type="InterPro" id="IPR029058">
    <property type="entry name" value="AB_hydrolase_fold"/>
</dbReference>
<dbReference type="InterPro" id="IPR000073">
    <property type="entry name" value="AB_hydrolase_1"/>
</dbReference>
<dbReference type="GO" id="GO:0046872">
    <property type="term" value="F:metal ion binding"/>
    <property type="evidence" value="ECO:0007669"/>
    <property type="project" value="UniProtKB-KW"/>
</dbReference>
<feature type="transmembrane region" description="Helical" evidence="5">
    <location>
        <begin position="198"/>
        <end position="219"/>
    </location>
</feature>
<dbReference type="HOGENOM" id="CLU_307990_0_0_1"/>
<organism evidence="8 9">
    <name type="scientific">Rhinocladiella mackenziei CBS 650.93</name>
    <dbReference type="NCBI Taxonomy" id="1442369"/>
    <lineage>
        <taxon>Eukaryota</taxon>
        <taxon>Fungi</taxon>
        <taxon>Dikarya</taxon>
        <taxon>Ascomycota</taxon>
        <taxon>Pezizomycotina</taxon>
        <taxon>Eurotiomycetes</taxon>
        <taxon>Chaetothyriomycetidae</taxon>
        <taxon>Chaetothyriales</taxon>
        <taxon>Herpotrichiellaceae</taxon>
        <taxon>Rhinocladiella</taxon>
    </lineage>
</organism>
<evidence type="ECO:0000259" key="6">
    <source>
        <dbReference type="Pfam" id="PF00561"/>
    </source>
</evidence>
<dbReference type="EMBL" id="KN847476">
    <property type="protein sequence ID" value="KIX07652.1"/>
    <property type="molecule type" value="Genomic_DNA"/>
</dbReference>
<comment type="similarity">
    <text evidence="1">Belongs to the FAH family.</text>
</comment>
<sequence>MASQEKSAAASDADIHHVEHSQPTRAGTVEDKLDPHIRDDHGDPHRAALEDIDVDSKVTRSTYAAVFFLGFTFQPSLSFAMYCAFPLIVPMALALQGNTENSNWMASGWSLVGSVAFAIAGQLIAATAQNLGQGIAGMVIIGFGTGATFVHYPGISELVPNRYRSIGLAWTELNLLPSATFGPLIARTLATNASWRWVFILGITTGMIALVGTGIFYHPPSHPLIEISRRQLLSELDCLGIFLYSAGITVFLIGLGWGGVSYPWASAPVLSGRPKRPQFPARLLRKYREFTFLLAFIFVVGMVYFSLTALISQQIAYMYSADPVEAGFVFNGNSLLGLAAVNLCRAVWDIDTGSITLAYYIIARLNAPQRDLGLALGLVGTFRFLGAAIGTTDFASILGNRASDSILSRTTAAVVPIGFPKDQVSALIAALSSDDPSTLSAYPAAIIKAGQAAIQWGYSVEILPPLSGRDIIAVGKNYMEHANEFHASGYDSSDNQARPSLPVFFTKRSSSIIAHDKEVMLTQSLQRQWTMRAQNHVWGYTIINDITARERQRDHKQFYIGKSADTYCPMGPVAVPASAVGDVLTVTTHVNGEKRQQASTERLIFSVPQLIKTLSESQTLRAGDVIAIGTPAGVGIGRKPPVFLKPSDVVEISVAGIGTLRNKITDSRDPKEVTVSIAEEEARSIPVQNVSITMGGLGLTTISSGKKVNVEKIGTGNRMMVFVHGLGGNINFYTPLVDRLNQDKDYTCLLYDFEGHGLSPTSATSEITISSLAEDFVCSDQDAIDVTIVAHSMGCLVAQLFAQQHPELAHRLVLIGPPPSPLPQPGVEASVKRAATVRKEGMRHVARVVATAGTSDRTKTNRSSAYAAVQMSLLSQDPEAYAKACTALASAKDLQIDYPRIRSEALIVGGDEDKVSPPAHVNKLVKLLQGARMVMLKETGHWHTFEDPDGIVDAVGKFI</sequence>
<feature type="compositionally biased region" description="Basic and acidic residues" evidence="4">
    <location>
        <begin position="13"/>
        <end position="45"/>
    </location>
</feature>
<feature type="transmembrane region" description="Helical" evidence="5">
    <location>
        <begin position="135"/>
        <end position="155"/>
    </location>
</feature>
<feature type="transmembrane region" description="Helical" evidence="5">
    <location>
        <begin position="66"/>
        <end position="89"/>
    </location>
</feature>
<reference evidence="8 9" key="1">
    <citation type="submission" date="2015-01" db="EMBL/GenBank/DDBJ databases">
        <title>The Genome Sequence of Rhinocladiella mackenzie CBS 650.93.</title>
        <authorList>
            <consortium name="The Broad Institute Genomics Platform"/>
            <person name="Cuomo C."/>
            <person name="de Hoog S."/>
            <person name="Gorbushina A."/>
            <person name="Stielow B."/>
            <person name="Teixiera M."/>
            <person name="Abouelleil A."/>
            <person name="Chapman S.B."/>
            <person name="Priest M."/>
            <person name="Young S.K."/>
            <person name="Wortman J."/>
            <person name="Nusbaum C."/>
            <person name="Birren B."/>
        </authorList>
    </citation>
    <scope>NUCLEOTIDE SEQUENCE [LARGE SCALE GENOMIC DNA]</scope>
    <source>
        <strain evidence="8 9">CBS 650.93</strain>
    </source>
</reference>
<dbReference type="PANTHER" id="PTHR11820:SF7">
    <property type="entry name" value="ACYLPYRUVASE FAHD1, MITOCHONDRIAL"/>
    <property type="match status" value="1"/>
</dbReference>
<dbReference type="Proteomes" id="UP000053617">
    <property type="component" value="Unassembled WGS sequence"/>
</dbReference>
<dbReference type="Pfam" id="PF01557">
    <property type="entry name" value="FAA_hydrolase"/>
    <property type="match status" value="1"/>
</dbReference>
<gene>
    <name evidence="8" type="ORF">Z518_02305</name>
</gene>
<dbReference type="InterPro" id="IPR036259">
    <property type="entry name" value="MFS_trans_sf"/>
</dbReference>
<dbReference type="OrthoDB" id="194468at2759"/>
<dbReference type="GeneID" id="25290376"/>
<dbReference type="PANTHER" id="PTHR11820">
    <property type="entry name" value="ACYLPYRUVASE"/>
    <property type="match status" value="1"/>
</dbReference>
<dbReference type="RefSeq" id="XP_013274788.1">
    <property type="nucleotide sequence ID" value="XM_013419334.1"/>
</dbReference>
<feature type="transmembrane region" description="Helical" evidence="5">
    <location>
        <begin position="239"/>
        <end position="270"/>
    </location>
</feature>
<keyword evidence="2" id="KW-0813">Transport</keyword>
<dbReference type="Pfam" id="PF00561">
    <property type="entry name" value="Abhydrolase_1"/>
    <property type="match status" value="1"/>
</dbReference>
<feature type="transmembrane region" description="Helical" evidence="5">
    <location>
        <begin position="109"/>
        <end position="128"/>
    </location>
</feature>
<feature type="transmembrane region" description="Helical" evidence="5">
    <location>
        <begin position="290"/>
        <end position="311"/>
    </location>
</feature>